<protein>
    <submittedName>
        <fullName evidence="1">Uncharacterized protein</fullName>
    </submittedName>
</protein>
<organism evidence="1 2">
    <name type="scientific">Primorskyibacter flagellatus</name>
    <dbReference type="NCBI Taxonomy" id="1387277"/>
    <lineage>
        <taxon>Bacteria</taxon>
        <taxon>Pseudomonadati</taxon>
        <taxon>Pseudomonadota</taxon>
        <taxon>Alphaproteobacteria</taxon>
        <taxon>Rhodobacterales</taxon>
        <taxon>Roseobacteraceae</taxon>
        <taxon>Primorskyibacter</taxon>
    </lineage>
</organism>
<gene>
    <name evidence="1" type="ORF">SAMN06295998_103204</name>
</gene>
<accession>A0A1W2AQE4</accession>
<dbReference type="Proteomes" id="UP000192330">
    <property type="component" value="Unassembled WGS sequence"/>
</dbReference>
<evidence type="ECO:0000313" key="1">
    <source>
        <dbReference type="EMBL" id="SMC62752.1"/>
    </source>
</evidence>
<evidence type="ECO:0000313" key="2">
    <source>
        <dbReference type="Proteomes" id="UP000192330"/>
    </source>
</evidence>
<reference evidence="1 2" key="1">
    <citation type="submission" date="2017-04" db="EMBL/GenBank/DDBJ databases">
        <authorList>
            <person name="Afonso C.L."/>
            <person name="Miller P.J."/>
            <person name="Scott M.A."/>
            <person name="Spackman E."/>
            <person name="Goraichik I."/>
            <person name="Dimitrov K.M."/>
            <person name="Suarez D.L."/>
            <person name="Swayne D.E."/>
        </authorList>
    </citation>
    <scope>NUCLEOTIDE SEQUENCE [LARGE SCALE GENOMIC DNA]</scope>
    <source>
        <strain evidence="1 2">CGMCC 1.12644</strain>
    </source>
</reference>
<sequence>MPLEKAELAARRIETVSMLGHNKAFRGEP</sequence>
<name>A0A1W2AQE4_9RHOB</name>
<dbReference type="STRING" id="1387277.SAMN06295998_103204"/>
<dbReference type="AlphaFoldDB" id="A0A1W2AQE4"/>
<keyword evidence="2" id="KW-1185">Reference proteome</keyword>
<proteinExistence type="predicted"/>
<dbReference type="EMBL" id="FWYD01000003">
    <property type="protein sequence ID" value="SMC62752.1"/>
    <property type="molecule type" value="Genomic_DNA"/>
</dbReference>